<feature type="transmembrane region" description="Helical" evidence="7">
    <location>
        <begin position="154"/>
        <end position="172"/>
    </location>
</feature>
<dbReference type="SMART" id="SM00382">
    <property type="entry name" value="AAA"/>
    <property type="match status" value="1"/>
</dbReference>
<keyword evidence="3" id="KW-0547">Nucleotide-binding</keyword>
<dbReference type="EMBL" id="JAVDWA010000003">
    <property type="protein sequence ID" value="MDR7073350.1"/>
    <property type="molecule type" value="Genomic_DNA"/>
</dbReference>
<dbReference type="Pfam" id="PF00664">
    <property type="entry name" value="ABC_membrane"/>
    <property type="match status" value="1"/>
</dbReference>
<sequence>MILKIRGLFHVIKPYLSMKDVLRTIRLVAPFIRKYWKSYTVLFILLGVDIASILAFAWFFGNIADAAVHAELEQIKDLAFIGILLTTISIGSNFLTIYCDTVATNAIKKDLKNHLLNHILRLPEASTSKVHSGELLSHFTNDIHSIDGLVGSRLINFIKLPLIYIAVFIYLIKINWVLCLLSMMIAPVAMISSIGIGILLRRNSRLIHDLYAQVNSILNEIFQGLPVIRSFLMEKNFYEKHTNKNEQLYRLELQNAKLQGWFSSGGQFVSSLSYLISISLGAYFVSVKVMTVGALLTFINLVHHLVYPLTDIASKWAGLQHSISALERIFRILELPPDSNELPTFHPSFNKGTSITLNKVTFSYEANISVFRDFSIDIPANKTIALVGPSGAGKSTLFNLLQGFYKPESGQILLNGVPTEKLSVAEIRSAISYVPQETYLFAGTIRENLLLARSGITDNELINAAKSAYIHDFICSLPEGYDTEIGERGIKLSGGQKQRIAIARAILKDTPILLLDEATSALDNETENHVQKALKRLMKGRTTIIIAHRLSTIQDSDIIMVLDKGEIVQCGTHQELIEAKGLYRKLQGKPLNNRLKVYEGNYVKGENMPWINP</sequence>
<dbReference type="InterPro" id="IPR003593">
    <property type="entry name" value="AAA+_ATPase"/>
</dbReference>
<feature type="transmembrane region" description="Helical" evidence="7">
    <location>
        <begin position="39"/>
        <end position="60"/>
    </location>
</feature>
<dbReference type="InterPro" id="IPR011527">
    <property type="entry name" value="ABC1_TM_dom"/>
</dbReference>
<gene>
    <name evidence="10" type="ORF">J2X07_002336</name>
</gene>
<dbReference type="RefSeq" id="WP_310258849.1">
    <property type="nucleotide sequence ID" value="NZ_JAVDWA010000003.1"/>
</dbReference>
<dbReference type="Gene3D" id="3.40.50.300">
    <property type="entry name" value="P-loop containing nucleotide triphosphate hydrolases"/>
    <property type="match status" value="1"/>
</dbReference>
<evidence type="ECO:0000256" key="7">
    <source>
        <dbReference type="SAM" id="Phobius"/>
    </source>
</evidence>
<name>A0ABU1U1J3_9BACL</name>
<comment type="subcellular location">
    <subcellularLocation>
        <location evidence="1">Cell membrane</location>
        <topology evidence="1">Multi-pass membrane protein</topology>
    </subcellularLocation>
</comment>
<comment type="caution">
    <text evidence="10">The sequence shown here is derived from an EMBL/GenBank/DDBJ whole genome shotgun (WGS) entry which is preliminary data.</text>
</comment>
<feature type="transmembrane region" description="Helical" evidence="7">
    <location>
        <begin position="272"/>
        <end position="299"/>
    </location>
</feature>
<accession>A0ABU1U1J3</accession>
<dbReference type="Gene3D" id="1.20.1560.10">
    <property type="entry name" value="ABC transporter type 1, transmembrane domain"/>
    <property type="match status" value="1"/>
</dbReference>
<dbReference type="PROSITE" id="PS00211">
    <property type="entry name" value="ABC_TRANSPORTER_1"/>
    <property type="match status" value="1"/>
</dbReference>
<dbReference type="InterPro" id="IPR003439">
    <property type="entry name" value="ABC_transporter-like_ATP-bd"/>
</dbReference>
<dbReference type="Proteomes" id="UP001258181">
    <property type="component" value="Unassembled WGS sequence"/>
</dbReference>
<evidence type="ECO:0000313" key="11">
    <source>
        <dbReference type="Proteomes" id="UP001258181"/>
    </source>
</evidence>
<keyword evidence="4" id="KW-0067">ATP-binding</keyword>
<dbReference type="InterPro" id="IPR039421">
    <property type="entry name" value="Type_1_exporter"/>
</dbReference>
<evidence type="ECO:0000256" key="3">
    <source>
        <dbReference type="ARBA" id="ARBA00022741"/>
    </source>
</evidence>
<keyword evidence="2 7" id="KW-0812">Transmembrane</keyword>
<evidence type="ECO:0000256" key="6">
    <source>
        <dbReference type="ARBA" id="ARBA00023136"/>
    </source>
</evidence>
<feature type="domain" description="ABC transporter" evidence="8">
    <location>
        <begin position="355"/>
        <end position="589"/>
    </location>
</feature>
<dbReference type="PROSITE" id="PS50929">
    <property type="entry name" value="ABC_TM1F"/>
    <property type="match status" value="1"/>
</dbReference>
<organism evidence="10 11">
    <name type="scientific">Fictibacillus barbaricus</name>
    <dbReference type="NCBI Taxonomy" id="182136"/>
    <lineage>
        <taxon>Bacteria</taxon>
        <taxon>Bacillati</taxon>
        <taxon>Bacillota</taxon>
        <taxon>Bacilli</taxon>
        <taxon>Bacillales</taxon>
        <taxon>Fictibacillaceae</taxon>
        <taxon>Fictibacillus</taxon>
    </lineage>
</organism>
<dbReference type="InterPro" id="IPR027417">
    <property type="entry name" value="P-loop_NTPase"/>
</dbReference>
<keyword evidence="11" id="KW-1185">Reference proteome</keyword>
<dbReference type="PANTHER" id="PTHR43394">
    <property type="entry name" value="ATP-DEPENDENT PERMEASE MDL1, MITOCHONDRIAL"/>
    <property type="match status" value="1"/>
</dbReference>
<dbReference type="InterPro" id="IPR036640">
    <property type="entry name" value="ABC1_TM_sf"/>
</dbReference>
<evidence type="ECO:0000313" key="10">
    <source>
        <dbReference type="EMBL" id="MDR7073350.1"/>
    </source>
</evidence>
<evidence type="ECO:0000256" key="2">
    <source>
        <dbReference type="ARBA" id="ARBA00022692"/>
    </source>
</evidence>
<dbReference type="Pfam" id="PF00005">
    <property type="entry name" value="ABC_tran"/>
    <property type="match status" value="1"/>
</dbReference>
<dbReference type="PROSITE" id="PS50893">
    <property type="entry name" value="ABC_TRANSPORTER_2"/>
    <property type="match status" value="1"/>
</dbReference>
<evidence type="ECO:0000259" key="9">
    <source>
        <dbReference type="PROSITE" id="PS50929"/>
    </source>
</evidence>
<proteinExistence type="predicted"/>
<evidence type="ECO:0000256" key="5">
    <source>
        <dbReference type="ARBA" id="ARBA00022989"/>
    </source>
</evidence>
<dbReference type="PANTHER" id="PTHR43394:SF1">
    <property type="entry name" value="ATP-BINDING CASSETTE SUB-FAMILY B MEMBER 10, MITOCHONDRIAL"/>
    <property type="match status" value="1"/>
</dbReference>
<protein>
    <submittedName>
        <fullName evidence="10">ABC-type multidrug transport system fused ATPase/permease subunit</fullName>
    </submittedName>
</protein>
<feature type="domain" description="ABC transmembrane type-1" evidence="9">
    <location>
        <begin position="41"/>
        <end position="321"/>
    </location>
</feature>
<feature type="transmembrane region" description="Helical" evidence="7">
    <location>
        <begin position="80"/>
        <end position="99"/>
    </location>
</feature>
<keyword evidence="5 7" id="KW-1133">Transmembrane helix</keyword>
<keyword evidence="6 7" id="KW-0472">Membrane</keyword>
<evidence type="ECO:0000256" key="4">
    <source>
        <dbReference type="ARBA" id="ARBA00022840"/>
    </source>
</evidence>
<dbReference type="CDD" id="cd07346">
    <property type="entry name" value="ABC_6TM_exporters"/>
    <property type="match status" value="1"/>
</dbReference>
<feature type="transmembrane region" description="Helical" evidence="7">
    <location>
        <begin position="178"/>
        <end position="200"/>
    </location>
</feature>
<dbReference type="InterPro" id="IPR017871">
    <property type="entry name" value="ABC_transporter-like_CS"/>
</dbReference>
<dbReference type="SUPFAM" id="SSF90123">
    <property type="entry name" value="ABC transporter transmembrane region"/>
    <property type="match status" value="1"/>
</dbReference>
<evidence type="ECO:0000259" key="8">
    <source>
        <dbReference type="PROSITE" id="PS50893"/>
    </source>
</evidence>
<evidence type="ECO:0000256" key="1">
    <source>
        <dbReference type="ARBA" id="ARBA00004651"/>
    </source>
</evidence>
<dbReference type="SUPFAM" id="SSF52540">
    <property type="entry name" value="P-loop containing nucleoside triphosphate hydrolases"/>
    <property type="match status" value="1"/>
</dbReference>
<reference evidence="10 11" key="1">
    <citation type="submission" date="2023-07" db="EMBL/GenBank/DDBJ databases">
        <title>Sorghum-associated microbial communities from plants grown in Nebraska, USA.</title>
        <authorList>
            <person name="Schachtman D."/>
        </authorList>
    </citation>
    <scope>NUCLEOTIDE SEQUENCE [LARGE SCALE GENOMIC DNA]</scope>
    <source>
        <strain evidence="10 11">BE211</strain>
    </source>
</reference>